<dbReference type="Gene3D" id="3.40.50.300">
    <property type="entry name" value="P-loop containing nucleotide triphosphate hydrolases"/>
    <property type="match status" value="1"/>
</dbReference>
<reference evidence="1 2" key="1">
    <citation type="submission" date="2017-02" db="EMBL/GenBank/DDBJ databases">
        <authorList>
            <person name="Jeong S."/>
        </authorList>
    </citation>
    <scope>NUCLEOTIDE SEQUENCE [LARGE SCALE GENOMIC DNA]</scope>
    <source>
        <strain evidence="1 2">RMAR6-6</strain>
    </source>
</reference>
<gene>
    <name evidence="1" type="ORF">B0E33_04905</name>
</gene>
<name>A0ABM6HY59_9HYPH</name>
<dbReference type="RefSeq" id="WP_167579492.1">
    <property type="nucleotide sequence ID" value="NZ_CP019630.1"/>
</dbReference>
<keyword evidence="2" id="KW-1185">Reference proteome</keyword>
<dbReference type="EMBL" id="CP019630">
    <property type="protein sequence ID" value="AQQ03018.1"/>
    <property type="molecule type" value="Genomic_DNA"/>
</dbReference>
<organism evidence="1 2">
    <name type="scientific">Roseibium algicola</name>
    <dbReference type="NCBI Taxonomy" id="2857014"/>
    <lineage>
        <taxon>Bacteria</taxon>
        <taxon>Pseudomonadati</taxon>
        <taxon>Pseudomonadota</taxon>
        <taxon>Alphaproteobacteria</taxon>
        <taxon>Hyphomicrobiales</taxon>
        <taxon>Stappiaceae</taxon>
        <taxon>Roseibium</taxon>
    </lineage>
</organism>
<sequence length="256" mass="29152">MKFDRKIFFCHIPKTAGTSLRLSLEQAVGDAAVVPSQALISHHGGRYPPLHEALQELQEKPDYRLFRGHYGFWVRNYLPRNTLTIVVLRDPVERVLSHIRHFLADGKTTEAEALESLDQGRLPIPDNALCRYLGGAAIEAAGQELSARFLDSKSIPIVDHNDLFKRAISTGRSVDIMGFTDKMPDLYEKISQETGLPLTMRQDNPSRYPALSLSDRQLDTVRRHNQLDLQLYEAMRAERTSNKLTRLLKRTGLYRT</sequence>
<dbReference type="SUPFAM" id="SSF52540">
    <property type="entry name" value="P-loop containing nucleoside triphosphate hydrolases"/>
    <property type="match status" value="1"/>
</dbReference>
<dbReference type="InterPro" id="IPR027417">
    <property type="entry name" value="P-loop_NTPase"/>
</dbReference>
<proteinExistence type="predicted"/>
<evidence type="ECO:0000313" key="2">
    <source>
        <dbReference type="Proteomes" id="UP000188174"/>
    </source>
</evidence>
<protein>
    <recommendedName>
        <fullName evidence="3">Sulfotransferase family protein</fullName>
    </recommendedName>
</protein>
<evidence type="ECO:0008006" key="3">
    <source>
        <dbReference type="Google" id="ProtNLM"/>
    </source>
</evidence>
<evidence type="ECO:0000313" key="1">
    <source>
        <dbReference type="EMBL" id="AQQ03018.1"/>
    </source>
</evidence>
<accession>A0ABM6HY59</accession>
<dbReference type="Proteomes" id="UP000188174">
    <property type="component" value="Chromosome"/>
</dbReference>